<comment type="similarity">
    <text evidence="2">Belongs to the FPP/GGPP synthase family.</text>
</comment>
<evidence type="ECO:0008006" key="7">
    <source>
        <dbReference type="Google" id="ProtNLM"/>
    </source>
</evidence>
<evidence type="ECO:0000256" key="1">
    <source>
        <dbReference type="ARBA" id="ARBA00001946"/>
    </source>
</evidence>
<dbReference type="SUPFAM" id="SSF48576">
    <property type="entry name" value="Terpenoid synthases"/>
    <property type="match status" value="1"/>
</dbReference>
<organism evidence="6">
    <name type="scientific">marine metagenome</name>
    <dbReference type="NCBI Taxonomy" id="408172"/>
    <lineage>
        <taxon>unclassified sequences</taxon>
        <taxon>metagenomes</taxon>
        <taxon>ecological metagenomes</taxon>
    </lineage>
</organism>
<dbReference type="GO" id="GO:0004659">
    <property type="term" value="F:prenyltransferase activity"/>
    <property type="evidence" value="ECO:0007669"/>
    <property type="project" value="InterPro"/>
</dbReference>
<evidence type="ECO:0000256" key="3">
    <source>
        <dbReference type="ARBA" id="ARBA00022679"/>
    </source>
</evidence>
<protein>
    <recommendedName>
        <fullName evidence="7">Polyprenyl synthetase family protein</fullName>
    </recommendedName>
</protein>
<proteinExistence type="inferred from homology"/>
<sequence>MLVEKIGSAPPQNWQEICGPIQPFLDEVSEQLEQGINSFDPQIVTFVQYALGSRGKQLRPGLVALSARAAGGITAEHVNAAVIIEMVHLATLVHDDVVDGAEVRRNRPTLAANWGNKVSVLAGDCLFAEA</sequence>
<dbReference type="GO" id="GO:0008299">
    <property type="term" value="P:isoprenoid biosynthetic process"/>
    <property type="evidence" value="ECO:0007669"/>
    <property type="project" value="InterPro"/>
</dbReference>
<dbReference type="PANTHER" id="PTHR12001">
    <property type="entry name" value="GERANYLGERANYL PYROPHOSPHATE SYNTHASE"/>
    <property type="match status" value="1"/>
</dbReference>
<evidence type="ECO:0000256" key="4">
    <source>
        <dbReference type="ARBA" id="ARBA00022723"/>
    </source>
</evidence>
<dbReference type="Pfam" id="PF00348">
    <property type="entry name" value="polyprenyl_synt"/>
    <property type="match status" value="1"/>
</dbReference>
<dbReference type="PANTHER" id="PTHR12001:SF69">
    <property type="entry name" value="ALL TRANS-POLYPRENYL-DIPHOSPHATE SYNTHASE PDSS1"/>
    <property type="match status" value="1"/>
</dbReference>
<feature type="non-terminal residue" evidence="6">
    <location>
        <position position="130"/>
    </location>
</feature>
<dbReference type="InterPro" id="IPR000092">
    <property type="entry name" value="Polyprenyl_synt"/>
</dbReference>
<gene>
    <name evidence="6" type="ORF">METZ01_LOCUS238830</name>
</gene>
<comment type="cofactor">
    <cofactor evidence="1">
        <name>Mg(2+)</name>
        <dbReference type="ChEBI" id="CHEBI:18420"/>
    </cofactor>
</comment>
<dbReference type="EMBL" id="UINC01060937">
    <property type="protein sequence ID" value="SVB85976.1"/>
    <property type="molecule type" value="Genomic_DNA"/>
</dbReference>
<evidence type="ECO:0000313" key="6">
    <source>
        <dbReference type="EMBL" id="SVB85976.1"/>
    </source>
</evidence>
<keyword evidence="3" id="KW-0808">Transferase</keyword>
<keyword evidence="5" id="KW-0460">Magnesium</keyword>
<dbReference type="Gene3D" id="1.10.600.10">
    <property type="entry name" value="Farnesyl Diphosphate Synthase"/>
    <property type="match status" value="1"/>
</dbReference>
<dbReference type="AlphaFoldDB" id="A0A382HFD0"/>
<evidence type="ECO:0000256" key="2">
    <source>
        <dbReference type="ARBA" id="ARBA00006706"/>
    </source>
</evidence>
<accession>A0A382HFD0</accession>
<reference evidence="6" key="1">
    <citation type="submission" date="2018-05" db="EMBL/GenBank/DDBJ databases">
        <authorList>
            <person name="Lanie J.A."/>
            <person name="Ng W.-L."/>
            <person name="Kazmierczak K.M."/>
            <person name="Andrzejewski T.M."/>
            <person name="Davidsen T.M."/>
            <person name="Wayne K.J."/>
            <person name="Tettelin H."/>
            <person name="Glass J.I."/>
            <person name="Rusch D."/>
            <person name="Podicherti R."/>
            <person name="Tsui H.-C.T."/>
            <person name="Winkler M.E."/>
        </authorList>
    </citation>
    <scope>NUCLEOTIDE SEQUENCE</scope>
</reference>
<name>A0A382HFD0_9ZZZZ</name>
<keyword evidence="4" id="KW-0479">Metal-binding</keyword>
<dbReference type="InterPro" id="IPR008949">
    <property type="entry name" value="Isoprenoid_synthase_dom_sf"/>
</dbReference>
<evidence type="ECO:0000256" key="5">
    <source>
        <dbReference type="ARBA" id="ARBA00022842"/>
    </source>
</evidence>
<dbReference type="GO" id="GO:0046872">
    <property type="term" value="F:metal ion binding"/>
    <property type="evidence" value="ECO:0007669"/>
    <property type="project" value="UniProtKB-KW"/>
</dbReference>